<dbReference type="GO" id="GO:0004451">
    <property type="term" value="F:isocitrate lyase activity"/>
    <property type="evidence" value="ECO:0007669"/>
    <property type="project" value="UniProtKB-EC"/>
</dbReference>
<dbReference type="Gene3D" id="3.20.20.60">
    <property type="entry name" value="Phosphoenolpyruvate-binding domains"/>
    <property type="match status" value="1"/>
</dbReference>
<dbReference type="InterPro" id="IPR039556">
    <property type="entry name" value="ICL/PEPM"/>
</dbReference>
<keyword evidence="2 5" id="KW-0456">Lyase</keyword>
<dbReference type="InterPro" id="IPR018523">
    <property type="entry name" value="Isocitrate_lyase_ph_CS"/>
</dbReference>
<accession>A0ABV5IXT7</accession>
<dbReference type="PANTHER" id="PTHR21631">
    <property type="entry name" value="ISOCITRATE LYASE/MALATE SYNTHASE"/>
    <property type="match status" value="1"/>
</dbReference>
<dbReference type="Pfam" id="PF00463">
    <property type="entry name" value="ICL"/>
    <property type="match status" value="2"/>
</dbReference>
<evidence type="ECO:0000256" key="4">
    <source>
        <dbReference type="NCBIfam" id="TIGR01346"/>
    </source>
</evidence>
<dbReference type="PROSITE" id="PS00161">
    <property type="entry name" value="ISOCITRATE_LYASE"/>
    <property type="match status" value="1"/>
</dbReference>
<dbReference type="SUPFAM" id="SSF51621">
    <property type="entry name" value="Phosphoenolpyruvate/pyruvate domain"/>
    <property type="match status" value="1"/>
</dbReference>
<sequence length="428" mass="46808">MNDRLKGAAEQLQDEWDNDPRWEGVERTYGAEDVIRLRGSVQEEHTLARLGAQRLWDLLRTEDYVHALGALTGNQAVQQVKAGLKAIYLSGWQVAADANLGGQTYPDQSLYPANSVPAVVRRINNALLRADQITWSEGVADAPHWLAPIVADAEAGFGGVLNAFELMKGMIAAGAAGVHWEDQLASEKKCGHLGGKVLIPTGQHIKTLNAARLAADVCGVPSLIVARTDAQAATLLTSDVDPRDQAFTTGDRTAEGFYRVRNGVDSCIARGLAYAPYSDLLWMETGTPDLDVAREFAEAIKARYPDQMLAYNCSPSFNWKKHLDDSTIAKFQRELGHMGYKFQFITLAGFHSLNYSMFDLAQGYAADGMTAYVELQEAEFAAESRGYTATRHQREVGTGYFDLVSTAVAPDSSTTALKGSTEEEQFHH</sequence>
<comment type="catalytic activity">
    <reaction evidence="3">
        <text>D-threo-isocitrate = glyoxylate + succinate</text>
        <dbReference type="Rhea" id="RHEA:13245"/>
        <dbReference type="ChEBI" id="CHEBI:15562"/>
        <dbReference type="ChEBI" id="CHEBI:30031"/>
        <dbReference type="ChEBI" id="CHEBI:36655"/>
        <dbReference type="EC" id="4.1.3.1"/>
    </reaction>
</comment>
<dbReference type="RefSeq" id="WP_189653219.1">
    <property type="nucleotide sequence ID" value="NZ_BMRC01000037.1"/>
</dbReference>
<dbReference type="PIRSF" id="PIRSF001362">
    <property type="entry name" value="Isocit_lyase"/>
    <property type="match status" value="1"/>
</dbReference>
<evidence type="ECO:0000256" key="3">
    <source>
        <dbReference type="ARBA" id="ARBA00023531"/>
    </source>
</evidence>
<name>A0ABV5IXT7_9ACTN</name>
<evidence type="ECO:0000256" key="2">
    <source>
        <dbReference type="ARBA" id="ARBA00023239"/>
    </source>
</evidence>
<gene>
    <name evidence="5" type="primary">aceA</name>
    <name evidence="5" type="ORF">ACFFV7_49990</name>
</gene>
<dbReference type="EMBL" id="JBHMEI010000102">
    <property type="protein sequence ID" value="MFB9209393.1"/>
    <property type="molecule type" value="Genomic_DNA"/>
</dbReference>
<dbReference type="NCBIfam" id="TIGR01346">
    <property type="entry name" value="isocit_lyase"/>
    <property type="match status" value="1"/>
</dbReference>
<keyword evidence="6" id="KW-1185">Reference proteome</keyword>
<dbReference type="NCBIfam" id="NF011645">
    <property type="entry name" value="PRK15063.1"/>
    <property type="match status" value="1"/>
</dbReference>
<protein>
    <recommendedName>
        <fullName evidence="1 4">Isocitrate lyase</fullName>
        <ecNumber evidence="1 4">4.1.3.1</ecNumber>
    </recommendedName>
</protein>
<comment type="caution">
    <text evidence="5">The sequence shown here is derived from an EMBL/GenBank/DDBJ whole genome shotgun (WGS) entry which is preliminary data.</text>
</comment>
<evidence type="ECO:0000256" key="1">
    <source>
        <dbReference type="ARBA" id="ARBA00012909"/>
    </source>
</evidence>
<dbReference type="PANTHER" id="PTHR21631:SF3">
    <property type="entry name" value="BIFUNCTIONAL GLYOXYLATE CYCLE PROTEIN"/>
    <property type="match status" value="1"/>
</dbReference>
<evidence type="ECO:0000313" key="6">
    <source>
        <dbReference type="Proteomes" id="UP001589647"/>
    </source>
</evidence>
<evidence type="ECO:0000313" key="5">
    <source>
        <dbReference type="EMBL" id="MFB9209393.1"/>
    </source>
</evidence>
<reference evidence="5 6" key="1">
    <citation type="submission" date="2024-09" db="EMBL/GenBank/DDBJ databases">
        <authorList>
            <person name="Sun Q."/>
            <person name="Mori K."/>
        </authorList>
    </citation>
    <scope>NUCLEOTIDE SEQUENCE [LARGE SCALE GENOMIC DNA]</scope>
    <source>
        <strain evidence="5 6">CCM 3426</strain>
    </source>
</reference>
<organism evidence="5 6">
    <name type="scientific">Nonomuraea spiralis</name>
    <dbReference type="NCBI Taxonomy" id="46182"/>
    <lineage>
        <taxon>Bacteria</taxon>
        <taxon>Bacillati</taxon>
        <taxon>Actinomycetota</taxon>
        <taxon>Actinomycetes</taxon>
        <taxon>Streptosporangiales</taxon>
        <taxon>Streptosporangiaceae</taxon>
        <taxon>Nonomuraea</taxon>
    </lineage>
</organism>
<dbReference type="InterPro" id="IPR040442">
    <property type="entry name" value="Pyrv_kinase-like_dom_sf"/>
</dbReference>
<dbReference type="InterPro" id="IPR006254">
    <property type="entry name" value="Isocitrate_lyase"/>
</dbReference>
<dbReference type="EC" id="4.1.3.1" evidence="1 4"/>
<dbReference type="CDD" id="cd00377">
    <property type="entry name" value="ICL_PEPM"/>
    <property type="match status" value="1"/>
</dbReference>
<dbReference type="InterPro" id="IPR015813">
    <property type="entry name" value="Pyrv/PenolPyrv_kinase-like_dom"/>
</dbReference>
<dbReference type="Proteomes" id="UP001589647">
    <property type="component" value="Unassembled WGS sequence"/>
</dbReference>
<proteinExistence type="predicted"/>